<evidence type="ECO:0000256" key="1">
    <source>
        <dbReference type="SAM" id="SignalP"/>
    </source>
</evidence>
<name>A0AAJ2PY06_9ACTN</name>
<dbReference type="EMBL" id="JARAWN010000408">
    <property type="protein sequence ID" value="MDX3135459.1"/>
    <property type="molecule type" value="Genomic_DNA"/>
</dbReference>
<keyword evidence="1" id="KW-0732">Signal</keyword>
<feature type="signal peptide" evidence="1">
    <location>
        <begin position="1"/>
        <end position="28"/>
    </location>
</feature>
<dbReference type="RefSeq" id="WP_319697913.1">
    <property type="nucleotide sequence ID" value="NZ_JARAWN010000408.1"/>
</dbReference>
<evidence type="ECO:0000313" key="2">
    <source>
        <dbReference type="EMBL" id="MDX3135459.1"/>
    </source>
</evidence>
<reference evidence="2" key="1">
    <citation type="journal article" date="2023" name="Microb. Genom.">
        <title>Mesoterricola silvestris gen. nov., sp. nov., Mesoterricola sediminis sp. nov., Geothrix oryzae sp. nov., Geothrix edaphica sp. nov., Geothrix rubra sp. nov., and Geothrix limicola sp. nov., six novel members of Acidobacteriota isolated from soils.</title>
        <authorList>
            <person name="Weisberg A.J."/>
            <person name="Pearce E."/>
            <person name="Kramer C.G."/>
            <person name="Chang J.H."/>
            <person name="Clarke C.R."/>
        </authorList>
    </citation>
    <scope>NUCLEOTIDE SEQUENCE</scope>
    <source>
        <strain evidence="2">ND06-05F</strain>
    </source>
</reference>
<evidence type="ECO:0000313" key="3">
    <source>
        <dbReference type="Proteomes" id="UP001273589"/>
    </source>
</evidence>
<gene>
    <name evidence="2" type="ORF">PV367_37990</name>
</gene>
<feature type="chain" id="PRO_5042583884" description="Secreted protein" evidence="1">
    <location>
        <begin position="29"/>
        <end position="114"/>
    </location>
</feature>
<protein>
    <recommendedName>
        <fullName evidence="4">Secreted protein</fullName>
    </recommendedName>
</protein>
<organism evidence="2 3">
    <name type="scientific">Streptomyces europaeiscabiei</name>
    <dbReference type="NCBI Taxonomy" id="146819"/>
    <lineage>
        <taxon>Bacteria</taxon>
        <taxon>Bacillati</taxon>
        <taxon>Actinomycetota</taxon>
        <taxon>Actinomycetes</taxon>
        <taxon>Kitasatosporales</taxon>
        <taxon>Streptomycetaceae</taxon>
        <taxon>Streptomyces</taxon>
    </lineage>
</organism>
<comment type="caution">
    <text evidence="2">The sequence shown here is derived from an EMBL/GenBank/DDBJ whole genome shotgun (WGS) entry which is preliminary data.</text>
</comment>
<evidence type="ECO:0008006" key="4">
    <source>
        <dbReference type="Google" id="ProtNLM"/>
    </source>
</evidence>
<sequence>MFNRKMLGKRKLTSLLSTPLLLGGSAVAAPIALATPASAAPHGCGFHQINTYSISSTCHYGPGEQRAKIRCTDGINGDTYIVYGPWKEWYQKSVAACGAPQRTSARFIETQVRV</sequence>
<dbReference type="AlphaFoldDB" id="A0AAJ2PY06"/>
<proteinExistence type="predicted"/>
<dbReference type="Proteomes" id="UP001273589">
    <property type="component" value="Unassembled WGS sequence"/>
</dbReference>
<accession>A0AAJ2PY06</accession>